<feature type="binding site" description="via persulfide group" evidence="10">
    <location>
        <position position="327"/>
    </location>
    <ligand>
        <name>[2Fe-2S] cluster</name>
        <dbReference type="ChEBI" id="CHEBI:190135"/>
        <note>ligand shared with IscU</note>
    </ligand>
</feature>
<dbReference type="EC" id="2.8.1.7" evidence="10"/>
<evidence type="ECO:0000256" key="4">
    <source>
        <dbReference type="ARBA" id="ARBA00022679"/>
    </source>
</evidence>
<dbReference type="GO" id="GO:0044571">
    <property type="term" value="P:[2Fe-2S] cluster assembly"/>
    <property type="evidence" value="ECO:0007669"/>
    <property type="project" value="UniProtKB-UniRule"/>
</dbReference>
<dbReference type="NCBIfam" id="NF002806">
    <property type="entry name" value="PRK02948.1"/>
    <property type="match status" value="1"/>
</dbReference>
<comment type="caution">
    <text evidence="13">The sequence shown here is derived from an EMBL/GenBank/DDBJ whole genome shotgun (WGS) entry which is preliminary data.</text>
</comment>
<comment type="cofactor">
    <cofactor evidence="1 10 11">
        <name>pyridoxal 5'-phosphate</name>
        <dbReference type="ChEBI" id="CHEBI:597326"/>
    </cofactor>
</comment>
<dbReference type="PANTHER" id="PTHR11601">
    <property type="entry name" value="CYSTEINE DESULFURYLASE FAMILY MEMBER"/>
    <property type="match status" value="1"/>
</dbReference>
<evidence type="ECO:0000256" key="6">
    <source>
        <dbReference type="ARBA" id="ARBA00022898"/>
    </source>
</evidence>
<evidence type="ECO:0000313" key="14">
    <source>
        <dbReference type="Proteomes" id="UP000014155"/>
    </source>
</evidence>
<keyword evidence="8 10" id="KW-0411">Iron-sulfur</keyword>
<gene>
    <name evidence="10" type="primary">iscS</name>
    <name evidence="13" type="ORF">CTER_2175</name>
</gene>
<feature type="binding site" evidence="10">
    <location>
        <begin position="201"/>
        <end position="203"/>
    </location>
    <ligand>
        <name>pyridoxal 5'-phosphate</name>
        <dbReference type="ChEBI" id="CHEBI:597326"/>
    </ligand>
</feature>
<name>S0FNK0_RUMCE</name>
<evidence type="ECO:0000256" key="10">
    <source>
        <dbReference type="HAMAP-Rule" id="MF_00331"/>
    </source>
</evidence>
<dbReference type="GO" id="GO:0006520">
    <property type="term" value="P:amino acid metabolic process"/>
    <property type="evidence" value="ECO:0007669"/>
    <property type="project" value="InterPro"/>
</dbReference>
<evidence type="ECO:0000259" key="12">
    <source>
        <dbReference type="Pfam" id="PF00266"/>
    </source>
</evidence>
<dbReference type="Proteomes" id="UP000014155">
    <property type="component" value="Unassembled WGS sequence"/>
</dbReference>
<protein>
    <recommendedName>
        <fullName evidence="10">Cysteine desulfurase IscS</fullName>
        <ecNumber evidence="10">2.8.1.7</ecNumber>
    </recommendedName>
</protein>
<evidence type="ECO:0000256" key="9">
    <source>
        <dbReference type="ARBA" id="ARBA00050776"/>
    </source>
</evidence>
<evidence type="ECO:0000256" key="7">
    <source>
        <dbReference type="ARBA" id="ARBA00023004"/>
    </source>
</evidence>
<organism evidence="13 14">
    <name type="scientific">Ruminiclostridium cellobioparum subsp. termitidis CT1112</name>
    <dbReference type="NCBI Taxonomy" id="1195236"/>
    <lineage>
        <taxon>Bacteria</taxon>
        <taxon>Bacillati</taxon>
        <taxon>Bacillota</taxon>
        <taxon>Clostridia</taxon>
        <taxon>Eubacteriales</taxon>
        <taxon>Oscillospiraceae</taxon>
        <taxon>Ruminiclostridium</taxon>
    </lineage>
</organism>
<dbReference type="Pfam" id="PF00266">
    <property type="entry name" value="Aminotran_5"/>
    <property type="match status" value="1"/>
</dbReference>
<feature type="active site" description="Cysteine persulfide intermediate" evidence="10">
    <location>
        <position position="327"/>
    </location>
</feature>
<evidence type="ECO:0000256" key="2">
    <source>
        <dbReference type="ARBA" id="ARBA00006490"/>
    </source>
</evidence>
<dbReference type="PIRSF" id="PIRSF005572">
    <property type="entry name" value="NifS"/>
    <property type="match status" value="1"/>
</dbReference>
<comment type="similarity">
    <text evidence="2 10">Belongs to the class-V pyridoxal-phosphate-dependent aminotransferase family. NifS/IscS subfamily.</text>
</comment>
<dbReference type="InterPro" id="IPR020578">
    <property type="entry name" value="Aminotrans_V_PyrdxlP_BS"/>
</dbReference>
<dbReference type="Gene3D" id="3.90.1150.10">
    <property type="entry name" value="Aspartate Aminotransferase, domain 1"/>
    <property type="match status" value="1"/>
</dbReference>
<comment type="subunit">
    <text evidence="10">Homodimer. Forms a heterotetramer with IscU, interacts with other sulfur acceptors.</text>
</comment>
<feature type="binding site" evidence="10">
    <location>
        <position position="181"/>
    </location>
    <ligand>
        <name>pyridoxal 5'-phosphate</name>
        <dbReference type="ChEBI" id="CHEBI:597326"/>
    </ligand>
</feature>
<proteinExistence type="inferred from homology"/>
<dbReference type="GO" id="GO:1990221">
    <property type="term" value="C:L-cysteine desulfurase complex"/>
    <property type="evidence" value="ECO:0007669"/>
    <property type="project" value="UniProtKB-ARBA"/>
</dbReference>
<accession>S0FNK0</accession>
<dbReference type="STRING" id="1195236.CTER_2175"/>
<dbReference type="PROSITE" id="PS00595">
    <property type="entry name" value="AA_TRANSFER_CLASS_5"/>
    <property type="match status" value="1"/>
</dbReference>
<feature type="binding site" evidence="10">
    <location>
        <position position="153"/>
    </location>
    <ligand>
        <name>pyridoxal 5'-phosphate</name>
        <dbReference type="ChEBI" id="CHEBI:597326"/>
    </ligand>
</feature>
<dbReference type="HAMAP" id="MF_00331">
    <property type="entry name" value="Cys_desulf_IscS"/>
    <property type="match status" value="1"/>
</dbReference>
<dbReference type="InterPro" id="IPR015422">
    <property type="entry name" value="PyrdxlP-dep_Trfase_small"/>
</dbReference>
<dbReference type="GO" id="GO:0046872">
    <property type="term" value="F:metal ion binding"/>
    <property type="evidence" value="ECO:0007669"/>
    <property type="project" value="UniProtKB-KW"/>
</dbReference>
<dbReference type="GO" id="GO:0031071">
    <property type="term" value="F:cysteine desulfurase activity"/>
    <property type="evidence" value="ECO:0007669"/>
    <property type="project" value="UniProtKB-UniRule"/>
</dbReference>
<dbReference type="InterPro" id="IPR015424">
    <property type="entry name" value="PyrdxlP-dep_Trfase"/>
</dbReference>
<keyword evidence="7 10" id="KW-0408">Iron</keyword>
<feature type="binding site" evidence="10">
    <location>
        <position position="239"/>
    </location>
    <ligand>
        <name>pyridoxal 5'-phosphate</name>
        <dbReference type="ChEBI" id="CHEBI:597326"/>
    </ligand>
</feature>
<comment type="subcellular location">
    <subcellularLocation>
        <location evidence="10">Cytoplasm</location>
    </subcellularLocation>
</comment>
<dbReference type="InterPro" id="IPR000192">
    <property type="entry name" value="Aminotrans_V_dom"/>
</dbReference>
<feature type="binding site" evidence="10">
    <location>
        <begin position="73"/>
        <end position="74"/>
    </location>
    <ligand>
        <name>pyridoxal 5'-phosphate</name>
        <dbReference type="ChEBI" id="CHEBI:597326"/>
    </ligand>
</feature>
<dbReference type="InterPro" id="IPR017772">
    <property type="entry name" value="Cys_deSase_NifS_bac/arc"/>
</dbReference>
<evidence type="ECO:0000256" key="8">
    <source>
        <dbReference type="ARBA" id="ARBA00023014"/>
    </source>
</evidence>
<dbReference type="InterPro" id="IPR010240">
    <property type="entry name" value="Cys_deSase_IscS"/>
</dbReference>
<comment type="pathway">
    <text evidence="10">Cofactor biosynthesis; iron-sulfur cluster biosynthesis.</text>
</comment>
<keyword evidence="4 10" id="KW-0808">Transferase</keyword>
<dbReference type="GO" id="GO:0030170">
    <property type="term" value="F:pyridoxal phosphate binding"/>
    <property type="evidence" value="ECO:0007669"/>
    <property type="project" value="UniProtKB-UniRule"/>
</dbReference>
<dbReference type="NCBIfam" id="TIGR03402">
    <property type="entry name" value="FeS_nifS"/>
    <property type="match status" value="1"/>
</dbReference>
<dbReference type="PATRIC" id="fig|1195236.3.peg.2479"/>
<sequence>MGNRVIYLDHAATTYVKPEVFETMKPYFCEQFGNASSIYTLGRESKKAVEEAREKVARALGAQAREIYFTGSGSEADNWAIKGIASANKKKGNHIITSAIEHPAIMNSCKYLESEGFEVTYLPVDSDGVVSLEDLKKAVKDTTILISIMFANNEIGTIQHIKEIGAFAREKGIYFHTDAVQAIGNVAIDVEKMNIDLLSLSSHKFYGPKGVGALYVRKGVKISSFIHGGAQERGKRASTENLPGIIGLGKAIELAVENMDSYNTKLLDLREKTIEGLMAKVPYIRLNGHRTNRLPGNVNISFQYIEGESLLLMLDMIGVCGSSGSACSSGSLDPSHVLMAIGLPHEIAHGSLRLTFGEENTQEDVDFLLEEIPKIVSKLRDMSPLYEAIKNKK</sequence>
<keyword evidence="5 10" id="KW-0479">Metal-binding</keyword>
<evidence type="ECO:0000313" key="13">
    <source>
        <dbReference type="EMBL" id="EMS71931.1"/>
    </source>
</evidence>
<dbReference type="AlphaFoldDB" id="S0FNK0"/>
<dbReference type="RefSeq" id="WP_004625686.1">
    <property type="nucleotide sequence ID" value="NZ_AORV01000032.1"/>
</dbReference>
<reference evidence="13 14" key="1">
    <citation type="journal article" date="2013" name="Genome Announc.">
        <title>Draft Genome Sequence of the Cellulolytic, Mesophilic, Anaerobic Bacterium Clostridium termitidis Strain CT1112 (DSM 5398).</title>
        <authorList>
            <person name="Lal S."/>
            <person name="Ramachandran U."/>
            <person name="Zhang X."/>
            <person name="Munir R."/>
            <person name="Sparling R."/>
            <person name="Levin D.B."/>
        </authorList>
    </citation>
    <scope>NUCLEOTIDE SEQUENCE [LARGE SCALE GENOMIC DNA]</scope>
    <source>
        <strain evidence="13 14">CT1112</strain>
    </source>
</reference>
<dbReference type="InterPro" id="IPR015421">
    <property type="entry name" value="PyrdxlP-dep_Trfase_major"/>
</dbReference>
<dbReference type="FunFam" id="3.40.640.10:FF:000084">
    <property type="entry name" value="IscS-like cysteine desulfurase"/>
    <property type="match status" value="1"/>
</dbReference>
<dbReference type="SUPFAM" id="SSF53383">
    <property type="entry name" value="PLP-dependent transferases"/>
    <property type="match status" value="1"/>
</dbReference>
<keyword evidence="10" id="KW-0001">2Fe-2S</keyword>
<evidence type="ECO:0000256" key="3">
    <source>
        <dbReference type="ARBA" id="ARBA00022490"/>
    </source>
</evidence>
<dbReference type="Gene3D" id="1.10.260.50">
    <property type="match status" value="1"/>
</dbReference>
<dbReference type="UniPathway" id="UPA00266"/>
<comment type="catalytic activity">
    <reaction evidence="9 10">
        <text>(sulfur carrier)-H + L-cysteine = (sulfur carrier)-SH + L-alanine</text>
        <dbReference type="Rhea" id="RHEA:43892"/>
        <dbReference type="Rhea" id="RHEA-COMP:14737"/>
        <dbReference type="Rhea" id="RHEA-COMP:14739"/>
        <dbReference type="ChEBI" id="CHEBI:29917"/>
        <dbReference type="ChEBI" id="CHEBI:35235"/>
        <dbReference type="ChEBI" id="CHEBI:57972"/>
        <dbReference type="ChEBI" id="CHEBI:64428"/>
        <dbReference type="EC" id="2.8.1.7"/>
    </reaction>
</comment>
<evidence type="ECO:0000256" key="1">
    <source>
        <dbReference type="ARBA" id="ARBA00001933"/>
    </source>
</evidence>
<feature type="modified residue" description="N6-(pyridoxal phosphate)lysine" evidence="10">
    <location>
        <position position="204"/>
    </location>
</feature>
<dbReference type="Gene3D" id="3.40.640.10">
    <property type="entry name" value="Type I PLP-dependent aspartate aminotransferase-like (Major domain)"/>
    <property type="match status" value="1"/>
</dbReference>
<dbReference type="EMBL" id="AORV01000032">
    <property type="protein sequence ID" value="EMS71931.1"/>
    <property type="molecule type" value="Genomic_DNA"/>
</dbReference>
<dbReference type="GO" id="GO:0051537">
    <property type="term" value="F:2 iron, 2 sulfur cluster binding"/>
    <property type="evidence" value="ECO:0007669"/>
    <property type="project" value="UniProtKB-UniRule"/>
</dbReference>
<evidence type="ECO:0000256" key="5">
    <source>
        <dbReference type="ARBA" id="ARBA00022723"/>
    </source>
</evidence>
<comment type="function">
    <text evidence="10">Master enzyme that delivers sulfur to a number of partners involved in Fe-S cluster assembly, tRNA modification or cofactor biosynthesis. Catalyzes the removal of elemental sulfur atoms from cysteine to produce alanine. Functions as a sulfur delivery protein for Fe-S cluster synthesis onto IscU, an Fe-S scaffold assembly protein, as well as other S acceptor proteins.</text>
</comment>
<dbReference type="eggNOG" id="COG1104">
    <property type="taxonomic scope" value="Bacteria"/>
</dbReference>
<dbReference type="PANTHER" id="PTHR11601:SF34">
    <property type="entry name" value="CYSTEINE DESULFURASE"/>
    <property type="match status" value="1"/>
</dbReference>
<keyword evidence="3 10" id="KW-0963">Cytoplasm</keyword>
<evidence type="ECO:0000256" key="11">
    <source>
        <dbReference type="RuleBase" id="RU004504"/>
    </source>
</evidence>
<keyword evidence="6 10" id="KW-0663">Pyridoxal phosphate</keyword>
<dbReference type="InterPro" id="IPR016454">
    <property type="entry name" value="Cysteine_dSase"/>
</dbReference>
<keyword evidence="14" id="KW-1185">Reference proteome</keyword>
<feature type="domain" description="Aminotransferase class V" evidence="12">
    <location>
        <begin position="6"/>
        <end position="368"/>
    </location>
</feature>